<organism evidence="1 2">
    <name type="scientific">Methyloradius palustris</name>
    <dbReference type="NCBI Taxonomy" id="2778876"/>
    <lineage>
        <taxon>Bacteria</taxon>
        <taxon>Pseudomonadati</taxon>
        <taxon>Pseudomonadota</taxon>
        <taxon>Betaproteobacteria</taxon>
        <taxon>Nitrosomonadales</taxon>
        <taxon>Methylophilaceae</taxon>
        <taxon>Methyloradius</taxon>
    </lineage>
</organism>
<proteinExistence type="predicted"/>
<sequence length="158" mass="18083">MTNRLKWVVKAAACCLLIFALVAVYYVQSQYSRAAFNDVPIEHVTCDDLVRGCDVDDVHIRFDRQPQVMQPFHLYLQTVDAQGVSASFAMVGMQMGLNRYRFLQQSPENWIAEIILPICVQSRSDWLVDIEITKPHATKRYQLSFTSSGGQARLRQPE</sequence>
<evidence type="ECO:0008006" key="3">
    <source>
        <dbReference type="Google" id="ProtNLM"/>
    </source>
</evidence>
<dbReference type="EMBL" id="AP024110">
    <property type="protein sequence ID" value="BCM25839.1"/>
    <property type="molecule type" value="Genomic_DNA"/>
</dbReference>
<reference evidence="1" key="1">
    <citation type="journal article" date="2021" name="Arch. Microbiol.">
        <title>Methyloradius palustris gen. nov., sp. nov., a methanol-oxidizing bacterium isolated from snow.</title>
        <authorList>
            <person name="Miyadera T."/>
            <person name="Kojima H."/>
            <person name="Fukui M."/>
        </authorList>
    </citation>
    <scope>NUCLEOTIDE SEQUENCE</scope>
    <source>
        <strain evidence="1">Zm11</strain>
    </source>
</reference>
<gene>
    <name evidence="1" type="ORF">ZMTM_20980</name>
</gene>
<evidence type="ECO:0000313" key="2">
    <source>
        <dbReference type="Proteomes" id="UP000826722"/>
    </source>
</evidence>
<evidence type="ECO:0000313" key="1">
    <source>
        <dbReference type="EMBL" id="BCM25839.1"/>
    </source>
</evidence>
<accession>A0A8D5GFL6</accession>
<dbReference type="RefSeq" id="WP_221763885.1">
    <property type="nucleotide sequence ID" value="NZ_AP024110.1"/>
</dbReference>
<keyword evidence="2" id="KW-1185">Reference proteome</keyword>
<protein>
    <recommendedName>
        <fullName evidence="3">FixH family protein</fullName>
    </recommendedName>
</protein>
<dbReference type="KEGG" id="mpau:ZMTM_20980"/>
<name>A0A8D5GFL6_9PROT</name>
<dbReference type="AlphaFoldDB" id="A0A8D5GFL6"/>
<dbReference type="Proteomes" id="UP000826722">
    <property type="component" value="Chromosome"/>
</dbReference>